<dbReference type="RefSeq" id="WP_103263025.1">
    <property type="nucleotide sequence ID" value="NZ_PPEL01000050.1"/>
</dbReference>
<proteinExistence type="predicted"/>
<dbReference type="InterPro" id="IPR052977">
    <property type="entry name" value="Polyferredoxin-like_ET"/>
</dbReference>
<sequence length="350" mass="39126">MIERHSPRKVVALTDGDVASLEISASGGAFAVLAREVLRRGGVVFGAALAEDGSVRHVSVESIDELHRLQGSKYAQGHVGGTFAECIKVLGQGREVLYSGLPCQIHGLRARVESSGLEHEQKERLLTCDLICHGTPSRKLFAVYLDWLADRHGADDGIHGFRFRTKEFGWGLYRYYYYYYRDGVLHEVSGGAGDDPYYHAFSRGVIYRKGCYKCPFCTTERVGDITIGDFWGVRKRMPGAYDPRGVSAVLLNTPKAVRFFEDRIADSGVCSWSDARLDDVVAEQVNLRHPTRRSAEDERVAARIERALEAGDYGEVFERLLPVDQGRNAKIRRALPKSVLRLLYGLRNGR</sequence>
<dbReference type="EMBL" id="PPEL01000050">
    <property type="protein sequence ID" value="PNV65064.1"/>
    <property type="molecule type" value="Genomic_DNA"/>
</dbReference>
<keyword evidence="3" id="KW-1185">Reference proteome</keyword>
<dbReference type="InterPro" id="IPR007525">
    <property type="entry name" value="FrhB_FdhB_C"/>
</dbReference>
<organism evidence="2 3">
    <name type="scientific">Rubneribacter badeniensis</name>
    <dbReference type="NCBI Taxonomy" id="2070688"/>
    <lineage>
        <taxon>Bacteria</taxon>
        <taxon>Bacillati</taxon>
        <taxon>Actinomycetota</taxon>
        <taxon>Coriobacteriia</taxon>
        <taxon>Eggerthellales</taxon>
        <taxon>Eggerthellaceae</taxon>
        <taxon>Rubneribacter</taxon>
    </lineage>
</organism>
<gene>
    <name evidence="2" type="ORF">C2L80_08620</name>
</gene>
<name>A0A2K2U470_9ACTN</name>
<protein>
    <recommendedName>
        <fullName evidence="1">Coenzyme F420 hydrogenase/dehydrogenase beta subunit C-terminal domain-containing protein</fullName>
    </recommendedName>
</protein>
<dbReference type="PANTHER" id="PTHR43193:SF2">
    <property type="entry name" value="POLYFERREDOXIN PROTEIN FWDF"/>
    <property type="match status" value="1"/>
</dbReference>
<evidence type="ECO:0000313" key="3">
    <source>
        <dbReference type="Proteomes" id="UP000236488"/>
    </source>
</evidence>
<evidence type="ECO:0000259" key="1">
    <source>
        <dbReference type="Pfam" id="PF04432"/>
    </source>
</evidence>
<accession>A0A2K2U470</accession>
<dbReference type="AlphaFoldDB" id="A0A2K2U470"/>
<dbReference type="Pfam" id="PF04432">
    <property type="entry name" value="FrhB_FdhB_C"/>
    <property type="match status" value="1"/>
</dbReference>
<feature type="domain" description="Coenzyme F420 hydrogenase/dehydrogenase beta subunit C-terminal" evidence="1">
    <location>
        <begin position="94"/>
        <end position="264"/>
    </location>
</feature>
<comment type="caution">
    <text evidence="2">The sequence shown here is derived from an EMBL/GenBank/DDBJ whole genome shotgun (WGS) entry which is preliminary data.</text>
</comment>
<evidence type="ECO:0000313" key="2">
    <source>
        <dbReference type="EMBL" id="PNV65064.1"/>
    </source>
</evidence>
<dbReference type="PANTHER" id="PTHR43193">
    <property type="match status" value="1"/>
</dbReference>
<dbReference type="Proteomes" id="UP000236488">
    <property type="component" value="Unassembled WGS sequence"/>
</dbReference>
<reference evidence="2 3" key="1">
    <citation type="journal article" date="2018" name="Int. J. Syst. Evol. Microbiol.">
        <title>Rubneribacter badeniensis gen. nov., sp. nov. and Enteroscipio rubneri gen. nov., sp. nov., new members of the Eggerthellaceae isolated from human faeces.</title>
        <authorList>
            <person name="Danylec N."/>
            <person name="Gobl A."/>
            <person name="Stoll D.A."/>
            <person name="Hetzer B."/>
            <person name="Kulling S.E."/>
            <person name="Huch M."/>
        </authorList>
    </citation>
    <scope>NUCLEOTIDE SEQUENCE [LARGE SCALE GENOMIC DNA]</scope>
    <source>
        <strain evidence="2 3">ResAG-85</strain>
    </source>
</reference>